<gene>
    <name evidence="1" type="primary">g8922</name>
    <name evidence="1" type="ORF">VP750_LOCUS8011</name>
</gene>
<dbReference type="Proteomes" id="UP001497392">
    <property type="component" value="Unassembled WGS sequence"/>
</dbReference>
<keyword evidence="2" id="KW-1185">Reference proteome</keyword>
<sequence length="168" mass="18606">MSSSEDREVALFCTISIASDGFEVCSSKQFAAVGVNREEAETIVAGDVLRYLVGHFISSEEYRQQIPNSEAAAELSSTEEIHREVQQIAISDVRFSNRPWEEGGLAHATLEQQEETHLPRMSGFVELGIQAELHGALLRALARIAQMRIVYEVRHASTASSTDTWTLP</sequence>
<accession>A0ABP1G403</accession>
<evidence type="ECO:0000313" key="1">
    <source>
        <dbReference type="EMBL" id="CAL5226105.1"/>
    </source>
</evidence>
<name>A0ABP1G403_9CHLO</name>
<dbReference type="EMBL" id="CAXHTA020000015">
    <property type="protein sequence ID" value="CAL5226105.1"/>
    <property type="molecule type" value="Genomic_DNA"/>
</dbReference>
<proteinExistence type="predicted"/>
<organism evidence="1 2">
    <name type="scientific">Coccomyxa viridis</name>
    <dbReference type="NCBI Taxonomy" id="1274662"/>
    <lineage>
        <taxon>Eukaryota</taxon>
        <taxon>Viridiplantae</taxon>
        <taxon>Chlorophyta</taxon>
        <taxon>core chlorophytes</taxon>
        <taxon>Trebouxiophyceae</taxon>
        <taxon>Trebouxiophyceae incertae sedis</taxon>
        <taxon>Coccomyxaceae</taxon>
        <taxon>Coccomyxa</taxon>
    </lineage>
</organism>
<reference evidence="1 2" key="1">
    <citation type="submission" date="2024-06" db="EMBL/GenBank/DDBJ databases">
        <authorList>
            <person name="Kraege A."/>
            <person name="Thomma B."/>
        </authorList>
    </citation>
    <scope>NUCLEOTIDE SEQUENCE [LARGE SCALE GENOMIC DNA]</scope>
</reference>
<comment type="caution">
    <text evidence="1">The sequence shown here is derived from an EMBL/GenBank/DDBJ whole genome shotgun (WGS) entry which is preliminary data.</text>
</comment>
<evidence type="ECO:0000313" key="2">
    <source>
        <dbReference type="Proteomes" id="UP001497392"/>
    </source>
</evidence>
<protein>
    <submittedName>
        <fullName evidence="1">G8922 protein</fullName>
    </submittedName>
</protein>